<dbReference type="SUPFAM" id="SSF53474">
    <property type="entry name" value="alpha/beta-Hydrolases"/>
    <property type="match status" value="1"/>
</dbReference>
<dbReference type="InterPro" id="IPR002925">
    <property type="entry name" value="Dienelactn_hydro"/>
</dbReference>
<dbReference type="RefSeq" id="WP_269284590.1">
    <property type="nucleotide sequence ID" value="NZ_JAPVOI010000004.1"/>
</dbReference>
<reference evidence="2" key="1">
    <citation type="submission" date="2022-10" db="EMBL/GenBank/DDBJ databases">
        <title>Whole genome sequencing of three plant growth promoting bacteria isolated from Vachellia tortilis subsp. raddiana in Morocco.</title>
        <authorList>
            <person name="Hnini M."/>
            <person name="Zouagui R."/>
            <person name="Zouagui H."/>
            <person name="Chemao Elfihri M.-W."/>
            <person name="Ibrahimi A."/>
            <person name="Sbabou L."/>
            <person name="Aurag J."/>
        </authorList>
    </citation>
    <scope>NUCLEOTIDE SEQUENCE</scope>
    <source>
        <strain evidence="2">LMR678</strain>
    </source>
</reference>
<name>A0ABT4KKA9_9HYPH</name>
<dbReference type="EMBL" id="JAPVOI010000004">
    <property type="protein sequence ID" value="MCZ4092406.1"/>
    <property type="molecule type" value="Genomic_DNA"/>
</dbReference>
<evidence type="ECO:0000259" key="1">
    <source>
        <dbReference type="Pfam" id="PF01738"/>
    </source>
</evidence>
<dbReference type="Gene3D" id="3.40.50.1820">
    <property type="entry name" value="alpha/beta hydrolase"/>
    <property type="match status" value="1"/>
</dbReference>
<accession>A0ABT4KKA9</accession>
<dbReference type="InterPro" id="IPR051049">
    <property type="entry name" value="Dienelactone_hydrolase-like"/>
</dbReference>
<keyword evidence="2" id="KW-0378">Hydrolase</keyword>
<dbReference type="GO" id="GO:0016787">
    <property type="term" value="F:hydrolase activity"/>
    <property type="evidence" value="ECO:0007669"/>
    <property type="project" value="UniProtKB-KW"/>
</dbReference>
<dbReference type="Proteomes" id="UP001079430">
    <property type="component" value="Unassembled WGS sequence"/>
</dbReference>
<comment type="caution">
    <text evidence="2">The sequence shown here is derived from an EMBL/GenBank/DDBJ whole genome shotgun (WGS) entry which is preliminary data.</text>
</comment>
<evidence type="ECO:0000313" key="3">
    <source>
        <dbReference type="Proteomes" id="UP001079430"/>
    </source>
</evidence>
<gene>
    <name evidence="2" type="ORF">O3W52_20740</name>
</gene>
<sequence>MAMATVLLFHSVYGLRPLERNAAARLRTAGHTVITPDLYEGRVASSIDQGFELKEEIGWATLCERAEGAAADLPAETVLGGFSMGAAIAAHLWAKRPEAAGVLFLHSIAQIPHDARRGLPLQVHLADPDVFEPAEDVAAWRAIAEGAGLAAEVFSYPGAGHIYTDPSLPDHDAEAAERTWARVASFLAAL</sequence>
<proteinExistence type="predicted"/>
<dbReference type="Pfam" id="PF01738">
    <property type="entry name" value="DLH"/>
    <property type="match status" value="1"/>
</dbReference>
<protein>
    <submittedName>
        <fullName evidence="2">Dienelactone hydrolase family protein</fullName>
    </submittedName>
</protein>
<keyword evidence="3" id="KW-1185">Reference proteome</keyword>
<dbReference type="PANTHER" id="PTHR46623:SF6">
    <property type="entry name" value="ALPHA_BETA-HYDROLASES SUPERFAMILY PROTEIN"/>
    <property type="match status" value="1"/>
</dbReference>
<dbReference type="InterPro" id="IPR029058">
    <property type="entry name" value="AB_hydrolase_fold"/>
</dbReference>
<dbReference type="PANTHER" id="PTHR46623">
    <property type="entry name" value="CARBOXYMETHYLENEBUTENOLIDASE-RELATED"/>
    <property type="match status" value="1"/>
</dbReference>
<feature type="domain" description="Dienelactone hydrolase" evidence="1">
    <location>
        <begin position="5"/>
        <end position="188"/>
    </location>
</feature>
<evidence type="ECO:0000313" key="2">
    <source>
        <dbReference type="EMBL" id="MCZ4092406.1"/>
    </source>
</evidence>
<organism evidence="2 3">
    <name type="scientific">Sinorhizobium psoraleae</name>
    <dbReference type="NCBI Taxonomy" id="520838"/>
    <lineage>
        <taxon>Bacteria</taxon>
        <taxon>Pseudomonadati</taxon>
        <taxon>Pseudomonadota</taxon>
        <taxon>Alphaproteobacteria</taxon>
        <taxon>Hyphomicrobiales</taxon>
        <taxon>Rhizobiaceae</taxon>
        <taxon>Sinorhizobium/Ensifer group</taxon>
        <taxon>Sinorhizobium</taxon>
    </lineage>
</organism>